<evidence type="ECO:0000313" key="3">
    <source>
        <dbReference type="EMBL" id="KAK3090387.1"/>
    </source>
</evidence>
<keyword evidence="4" id="KW-1185">Reference proteome</keyword>
<evidence type="ECO:0000256" key="2">
    <source>
        <dbReference type="SAM" id="MobiDB-lite"/>
    </source>
</evidence>
<accession>A0AA89C160</accession>
<sequence>MQKQKADKHGKRRIREKERQRTTQKHQTQRTTHKPTGQWATGADLGRPSATEIAEENMNISTMYTRWGRATCPSHADTVYSGFVGGSHYTNKGGSAEPLCMPKDPEWGIYTDGTDGDKAYLYGAEYEFDTLTDSRKSIHDTDVLCAVCKVNRRTATMMLPARRNCYDDWNKEYEGYLMAAYHNHYREKFICVDEKPEGLHGTQTDSNFDTNTGTCKDILQGYMTGQMTAALGSLQVENLRKEFQIILEKQEQEIALLKKDLADLKMIEENINVSTIYTRWGRTTCPTNADTVYSGFVGGSHYTNKGGSAEPLCMPKDPEWGIYTDGTDGDKAFLHGAEYEFSTLTDSRKSLHSNDVPCVVCKVNGRSATMMLPARRNCYTGWSKEYEGYLVASHHNQNREKFICVDEKPEGLHGSQSNNDGYLLYAVEGICGSLPCPPYVNGRELTCVVCSF</sequence>
<evidence type="ECO:0008006" key="5">
    <source>
        <dbReference type="Google" id="ProtNLM"/>
    </source>
</evidence>
<organism evidence="3 4">
    <name type="scientific">Pinctada imbricata</name>
    <name type="common">Atlantic pearl-oyster</name>
    <name type="synonym">Pinctada martensii</name>
    <dbReference type="NCBI Taxonomy" id="66713"/>
    <lineage>
        <taxon>Eukaryota</taxon>
        <taxon>Metazoa</taxon>
        <taxon>Spiralia</taxon>
        <taxon>Lophotrochozoa</taxon>
        <taxon>Mollusca</taxon>
        <taxon>Bivalvia</taxon>
        <taxon>Autobranchia</taxon>
        <taxon>Pteriomorphia</taxon>
        <taxon>Pterioida</taxon>
        <taxon>Pterioidea</taxon>
        <taxon>Pteriidae</taxon>
        <taxon>Pinctada</taxon>
    </lineage>
</organism>
<name>A0AA89C160_PINIB</name>
<gene>
    <name evidence="3" type="ORF">FSP39_011441</name>
</gene>
<dbReference type="InterPro" id="IPR051077">
    <property type="entry name" value="Ca-dependent_lectin"/>
</dbReference>
<dbReference type="PANTHER" id="PTHR24024:SF18">
    <property type="entry name" value="SHORT-CHAIN COLLAGEN C4-LIKE"/>
    <property type="match status" value="1"/>
</dbReference>
<feature type="region of interest" description="Disordered" evidence="2">
    <location>
        <begin position="1"/>
        <end position="44"/>
    </location>
</feature>
<dbReference type="AlphaFoldDB" id="A0AA89C160"/>
<protein>
    <recommendedName>
        <fullName evidence="5">Short-chain collagen C4-like</fullName>
    </recommendedName>
</protein>
<feature type="coiled-coil region" evidence="1">
    <location>
        <begin position="240"/>
        <end position="267"/>
    </location>
</feature>
<dbReference type="Proteomes" id="UP001186944">
    <property type="component" value="Unassembled WGS sequence"/>
</dbReference>
<proteinExistence type="predicted"/>
<feature type="compositionally biased region" description="Basic residues" evidence="2">
    <location>
        <begin position="22"/>
        <end position="33"/>
    </location>
</feature>
<dbReference type="GO" id="GO:0005615">
    <property type="term" value="C:extracellular space"/>
    <property type="evidence" value="ECO:0007669"/>
    <property type="project" value="TreeGrafter"/>
</dbReference>
<dbReference type="PANTHER" id="PTHR24024">
    <property type="entry name" value="PULMONARY SURFACTANT-ASSOCIATED PROTEIN A"/>
    <property type="match status" value="1"/>
</dbReference>
<evidence type="ECO:0000256" key="1">
    <source>
        <dbReference type="SAM" id="Coils"/>
    </source>
</evidence>
<reference evidence="3" key="1">
    <citation type="submission" date="2019-08" db="EMBL/GenBank/DDBJ databases">
        <title>The improved chromosome-level genome for the pearl oyster Pinctada fucata martensii using PacBio sequencing and Hi-C.</title>
        <authorList>
            <person name="Zheng Z."/>
        </authorList>
    </citation>
    <scope>NUCLEOTIDE SEQUENCE</scope>
    <source>
        <strain evidence="3">ZZ-2019</strain>
        <tissue evidence="3">Adductor muscle</tissue>
    </source>
</reference>
<dbReference type="EMBL" id="VSWD01000010">
    <property type="protein sequence ID" value="KAK3090387.1"/>
    <property type="molecule type" value="Genomic_DNA"/>
</dbReference>
<keyword evidence="1" id="KW-0175">Coiled coil</keyword>
<evidence type="ECO:0000313" key="4">
    <source>
        <dbReference type="Proteomes" id="UP001186944"/>
    </source>
</evidence>
<comment type="caution">
    <text evidence="3">The sequence shown here is derived from an EMBL/GenBank/DDBJ whole genome shotgun (WGS) entry which is preliminary data.</text>
</comment>